<protein>
    <submittedName>
        <fullName evidence="3">Carbon monoxide dehydrogenase subunit G</fullName>
    </submittedName>
</protein>
<comment type="caution">
    <text evidence="3">The sequence shown here is derived from an EMBL/GenBank/DDBJ whole genome shotgun (WGS) entry which is preliminary data.</text>
</comment>
<evidence type="ECO:0000313" key="3">
    <source>
        <dbReference type="EMBL" id="MBB6501368.1"/>
    </source>
</evidence>
<accession>A0A7X0J5Q4</accession>
<dbReference type="EMBL" id="JACHCC010000009">
    <property type="protein sequence ID" value="MBB6501368.1"/>
    <property type="molecule type" value="Genomic_DNA"/>
</dbReference>
<proteinExistence type="predicted"/>
<dbReference type="PANTHER" id="PTHR39200">
    <property type="entry name" value="HYPOTHETICAL EXPORTED PROTEIN"/>
    <property type="match status" value="1"/>
</dbReference>
<dbReference type="InterPro" id="IPR021255">
    <property type="entry name" value="DUF2807"/>
</dbReference>
<feature type="domain" description="Putative auto-transporter adhesin head GIN" evidence="2">
    <location>
        <begin position="40"/>
        <end position="226"/>
    </location>
</feature>
<dbReference type="RefSeq" id="WP_184627041.1">
    <property type="nucleotide sequence ID" value="NZ_JACHCC010000009.1"/>
</dbReference>
<feature type="signal peptide" evidence="1">
    <location>
        <begin position="1"/>
        <end position="23"/>
    </location>
</feature>
<name>A0A7X0J5Q4_9SPHI</name>
<gene>
    <name evidence="3" type="ORF">HDF25_003535</name>
</gene>
<evidence type="ECO:0000259" key="2">
    <source>
        <dbReference type="Pfam" id="PF10988"/>
    </source>
</evidence>
<dbReference type="Pfam" id="PF10988">
    <property type="entry name" value="DUF2807"/>
    <property type="match status" value="1"/>
</dbReference>
<organism evidence="3 4">
    <name type="scientific">Pedobacter cryoconitis</name>
    <dbReference type="NCBI Taxonomy" id="188932"/>
    <lineage>
        <taxon>Bacteria</taxon>
        <taxon>Pseudomonadati</taxon>
        <taxon>Bacteroidota</taxon>
        <taxon>Sphingobacteriia</taxon>
        <taxon>Sphingobacteriales</taxon>
        <taxon>Sphingobacteriaceae</taxon>
        <taxon>Pedobacter</taxon>
    </lineage>
</organism>
<dbReference type="Proteomes" id="UP000521017">
    <property type="component" value="Unassembled WGS sequence"/>
</dbReference>
<dbReference type="PANTHER" id="PTHR39200:SF1">
    <property type="entry name" value="AUTO-TRANSPORTER ADHESIN HEAD GIN DOMAIN-CONTAINING PROTEIN-RELATED"/>
    <property type="match status" value="1"/>
</dbReference>
<dbReference type="Gene3D" id="2.160.20.120">
    <property type="match status" value="1"/>
</dbReference>
<sequence length="241" mass="25010">MKKINILLILTLLTFSSALYSFTAVKHSTSFAEDERSVGNFKGVAAGGPLTIKITLGNKESVRFEGDQEAIANLTAEVTDGILIIKPKTKWNDWSRKFNRAQVTAYITAKKITSLTMSGSGNMEVENAINTADLSATLSGSGSITATANVKNFTGVISGSGNVRLSGKADVSNITLSGSGNFKGKSFTVNTLSAQISGSADIAIIANKTIDAVISGSGNISYSGNATVKKTIIGSGSVSKN</sequence>
<dbReference type="AlphaFoldDB" id="A0A7X0J5Q4"/>
<evidence type="ECO:0000313" key="4">
    <source>
        <dbReference type="Proteomes" id="UP000521017"/>
    </source>
</evidence>
<keyword evidence="1" id="KW-0732">Signal</keyword>
<feature type="chain" id="PRO_5030948495" evidence="1">
    <location>
        <begin position="24"/>
        <end position="241"/>
    </location>
</feature>
<reference evidence="3 4" key="1">
    <citation type="submission" date="2020-08" db="EMBL/GenBank/DDBJ databases">
        <title>Genomic Encyclopedia of Type Strains, Phase IV (KMG-V): Genome sequencing to study the core and pangenomes of soil and plant-associated prokaryotes.</title>
        <authorList>
            <person name="Whitman W."/>
        </authorList>
    </citation>
    <scope>NUCLEOTIDE SEQUENCE [LARGE SCALE GENOMIC DNA]</scope>
    <source>
        <strain evidence="3 4">M2T3</strain>
    </source>
</reference>
<evidence type="ECO:0000256" key="1">
    <source>
        <dbReference type="SAM" id="SignalP"/>
    </source>
</evidence>